<organism evidence="2 3">
    <name type="scientific">Ajellomyces dermatitidis (strain ER-3 / ATCC MYA-2586)</name>
    <name type="common">Blastomyces dermatitidis</name>
    <dbReference type="NCBI Taxonomy" id="559297"/>
    <lineage>
        <taxon>Eukaryota</taxon>
        <taxon>Fungi</taxon>
        <taxon>Dikarya</taxon>
        <taxon>Ascomycota</taxon>
        <taxon>Pezizomycotina</taxon>
        <taxon>Eurotiomycetes</taxon>
        <taxon>Eurotiomycetidae</taxon>
        <taxon>Onygenales</taxon>
        <taxon>Ajellomycetaceae</taxon>
        <taxon>Blastomyces</taxon>
    </lineage>
</organism>
<protein>
    <submittedName>
        <fullName evidence="2">Uncharacterized protein</fullName>
    </submittedName>
</protein>
<evidence type="ECO:0000313" key="3">
    <source>
        <dbReference type="Proteomes" id="UP000002039"/>
    </source>
</evidence>
<sequence length="198" mass="22327">MVTEWTIESGERGKEATNKDGRWRQKGRKMGILGSWAKLASQDRFQLWAAARIMHQLDLCKDTKLETAISADTKTAPAVLVSPEISFVPLAVLRKSHKQNKGRKGQVSRISQQNKQHEENSSKQRMLPENLGRNNNLPMAEEREEHEEGRRLKWMCSAAMERNAFVGLHQQAVGVNLCSNKLAMSRIKGLAATCSLVY</sequence>
<feature type="region of interest" description="Disordered" evidence="1">
    <location>
        <begin position="1"/>
        <end position="22"/>
    </location>
</feature>
<accession>A0ABX2VXE5</accession>
<evidence type="ECO:0000256" key="1">
    <source>
        <dbReference type="SAM" id="MobiDB-lite"/>
    </source>
</evidence>
<gene>
    <name evidence="2" type="ORF">BDCG_17245</name>
</gene>
<dbReference type="Proteomes" id="UP000002039">
    <property type="component" value="Unassembled WGS sequence"/>
</dbReference>
<keyword evidence="3" id="KW-1185">Reference proteome</keyword>
<dbReference type="GeneID" id="69032137"/>
<feature type="compositionally biased region" description="Basic residues" evidence="1">
    <location>
        <begin position="96"/>
        <end position="106"/>
    </location>
</feature>
<feature type="region of interest" description="Disordered" evidence="1">
    <location>
        <begin position="96"/>
        <end position="148"/>
    </location>
</feature>
<feature type="compositionally biased region" description="Basic and acidic residues" evidence="1">
    <location>
        <begin position="9"/>
        <end position="22"/>
    </location>
</feature>
<dbReference type="RefSeq" id="XP_045281542.1">
    <property type="nucleotide sequence ID" value="XM_045426389.1"/>
</dbReference>
<name>A0ABX2VXE5_AJEDR</name>
<dbReference type="EMBL" id="EQ999978">
    <property type="protein sequence ID" value="OAT01815.1"/>
    <property type="molecule type" value="Genomic_DNA"/>
</dbReference>
<reference evidence="3" key="1">
    <citation type="journal article" date="2015" name="PLoS Genet.">
        <title>The dynamic genome and transcriptome of the human fungal pathogen Blastomyces and close relative Emmonsia.</title>
        <authorList>
            <person name="Munoz J.F."/>
            <person name="Gauthier G.M."/>
            <person name="Desjardins C.A."/>
            <person name="Gallo J.E."/>
            <person name="Holder J."/>
            <person name="Sullivan T.D."/>
            <person name="Marty A.J."/>
            <person name="Carmen J.C."/>
            <person name="Chen Z."/>
            <person name="Ding L."/>
            <person name="Gujja S."/>
            <person name="Magrini V."/>
            <person name="Misas E."/>
            <person name="Mitreva M."/>
            <person name="Priest M."/>
            <person name="Saif S."/>
            <person name="Whiston E.A."/>
            <person name="Young S."/>
            <person name="Zeng Q."/>
            <person name="Goldman W.E."/>
            <person name="Mardis E.R."/>
            <person name="Taylor J.W."/>
            <person name="McEwen J.G."/>
            <person name="Clay O.K."/>
            <person name="Klein B.S."/>
            <person name="Cuomo C.A."/>
        </authorList>
    </citation>
    <scope>NUCLEOTIDE SEQUENCE [LARGE SCALE GENOMIC DNA]</scope>
    <source>
        <strain evidence="3">ER-3 / ATCC MYA-2586</strain>
    </source>
</reference>
<evidence type="ECO:0000313" key="2">
    <source>
        <dbReference type="EMBL" id="OAT01815.1"/>
    </source>
</evidence>
<proteinExistence type="predicted"/>